<feature type="binding site" evidence="7">
    <location>
        <position position="90"/>
    </location>
    <ligand>
        <name>L-aspartate</name>
        <dbReference type="ChEBI" id="CHEBI:29991"/>
    </ligand>
</feature>
<dbReference type="Gene3D" id="3.40.50.1370">
    <property type="entry name" value="Aspartate/ornithine carbamoyltransferase"/>
    <property type="match status" value="2"/>
</dbReference>
<comment type="caution">
    <text evidence="10">The sequence shown here is derived from an EMBL/GenBank/DDBJ whole genome shotgun (WGS) entry which is preliminary data.</text>
</comment>
<feature type="binding site" evidence="7">
    <location>
        <position position="227"/>
    </location>
    <ligand>
        <name>L-aspartate</name>
        <dbReference type="ChEBI" id="CHEBI:29991"/>
    </ligand>
</feature>
<dbReference type="InterPro" id="IPR006131">
    <property type="entry name" value="Asp_carbamoyltransf_Asp/Orn-bd"/>
</dbReference>
<evidence type="ECO:0000256" key="3">
    <source>
        <dbReference type="ARBA" id="ARBA00022679"/>
    </source>
</evidence>
<dbReference type="InterPro" id="IPR002082">
    <property type="entry name" value="Asp_carbamoyltransf"/>
</dbReference>
<feature type="binding site" evidence="7">
    <location>
        <position position="173"/>
    </location>
    <ligand>
        <name>L-aspartate</name>
        <dbReference type="ChEBI" id="CHEBI:29991"/>
    </ligand>
</feature>
<reference evidence="10" key="1">
    <citation type="submission" date="2020-07" db="EMBL/GenBank/DDBJ databases">
        <title>Huge and variable diversity of episymbiotic CPR bacteria and DPANN archaea in groundwater ecosystems.</title>
        <authorList>
            <person name="He C.Y."/>
            <person name="Keren R."/>
            <person name="Whittaker M."/>
            <person name="Farag I.F."/>
            <person name="Doudna J."/>
            <person name="Cate J.H.D."/>
            <person name="Banfield J.F."/>
        </authorList>
    </citation>
    <scope>NUCLEOTIDE SEQUENCE</scope>
    <source>
        <strain evidence="10">NC_groundwater_717_Ag_S-0.2um_59_8</strain>
    </source>
</reference>
<comment type="pathway">
    <text evidence="1 7">Pyrimidine metabolism; UMP biosynthesis via de novo pathway; (S)-dihydroorotate from bicarbonate: step 2/3.</text>
</comment>
<feature type="domain" description="Aspartate/ornithine carbamoyltransferase Asp/Orn-binding" evidence="8">
    <location>
        <begin position="159"/>
        <end position="306"/>
    </location>
</feature>
<dbReference type="PROSITE" id="PS00097">
    <property type="entry name" value="CARBAMOYLTRANSFERASE"/>
    <property type="match status" value="1"/>
</dbReference>
<keyword evidence="3 7" id="KW-0808">Transferase</keyword>
<evidence type="ECO:0000313" key="11">
    <source>
        <dbReference type="Proteomes" id="UP000741360"/>
    </source>
</evidence>
<name>A0A932GQ49_UNCTE</name>
<feature type="binding site" evidence="7">
    <location>
        <position position="112"/>
    </location>
    <ligand>
        <name>carbamoyl phosphate</name>
        <dbReference type="ChEBI" id="CHEBI:58228"/>
    </ligand>
</feature>
<gene>
    <name evidence="7" type="primary">pyrB</name>
    <name evidence="10" type="ORF">HYY65_07235</name>
</gene>
<evidence type="ECO:0000259" key="9">
    <source>
        <dbReference type="Pfam" id="PF02729"/>
    </source>
</evidence>
<feature type="domain" description="Aspartate/ornithine carbamoyltransferase carbamoyl-P binding" evidence="9">
    <location>
        <begin position="10"/>
        <end position="153"/>
    </location>
</feature>
<evidence type="ECO:0000313" key="10">
    <source>
        <dbReference type="EMBL" id="MBI3014837.1"/>
    </source>
</evidence>
<comment type="function">
    <text evidence="5 7">Catalyzes the condensation of carbamoyl phosphate and aspartate to form carbamoyl aspartate and inorganic phosphate, the committed step in the de novo pyrimidine nucleotide biosynthesis pathway.</text>
</comment>
<dbReference type="GO" id="GO:0004070">
    <property type="term" value="F:aspartate carbamoyltransferase activity"/>
    <property type="evidence" value="ECO:0007669"/>
    <property type="project" value="UniProtKB-UniRule"/>
</dbReference>
<dbReference type="InterPro" id="IPR036901">
    <property type="entry name" value="Asp/Orn_carbamoylTrfase_sf"/>
</dbReference>
<dbReference type="FunFam" id="3.40.50.1370:FF:000007">
    <property type="entry name" value="Aspartate carbamoyltransferase"/>
    <property type="match status" value="1"/>
</dbReference>
<organism evidence="10 11">
    <name type="scientific">Tectimicrobiota bacterium</name>
    <dbReference type="NCBI Taxonomy" id="2528274"/>
    <lineage>
        <taxon>Bacteria</taxon>
        <taxon>Pseudomonadati</taxon>
        <taxon>Nitrospinota/Tectimicrobiota group</taxon>
        <taxon>Candidatus Tectimicrobiota</taxon>
    </lineage>
</organism>
<evidence type="ECO:0000259" key="8">
    <source>
        <dbReference type="Pfam" id="PF00185"/>
    </source>
</evidence>
<dbReference type="GO" id="GO:0044205">
    <property type="term" value="P:'de novo' UMP biosynthetic process"/>
    <property type="evidence" value="ECO:0007669"/>
    <property type="project" value="UniProtKB-UniRule"/>
</dbReference>
<dbReference type="Proteomes" id="UP000741360">
    <property type="component" value="Unassembled WGS sequence"/>
</dbReference>
<dbReference type="EC" id="2.1.3.2" evidence="7"/>
<comment type="subunit">
    <text evidence="7">Heterododecamer (2C3:3R2) of six catalytic PyrB chains organized as two trimers (C3), and six regulatory PyrI chains organized as three dimers (R2).</text>
</comment>
<protein>
    <recommendedName>
        <fullName evidence="7">Aspartate carbamoyltransferase</fullName>
        <ecNumber evidence="7">2.1.3.2</ecNumber>
    </recommendedName>
    <alternativeName>
        <fullName evidence="7">Aspartate transcarbamylase</fullName>
        <shortName evidence="7">ATCase</shortName>
    </alternativeName>
</protein>
<dbReference type="NCBIfam" id="NF002032">
    <property type="entry name" value="PRK00856.1"/>
    <property type="match status" value="1"/>
</dbReference>
<keyword evidence="4 7" id="KW-0665">Pyrimidine biosynthesis</keyword>
<dbReference type="PANTHER" id="PTHR45753">
    <property type="entry name" value="ORNITHINE CARBAMOYLTRANSFERASE, MITOCHONDRIAL"/>
    <property type="match status" value="1"/>
</dbReference>
<feature type="binding site" evidence="7">
    <location>
        <position position="140"/>
    </location>
    <ligand>
        <name>carbamoyl phosphate</name>
        <dbReference type="ChEBI" id="CHEBI:58228"/>
    </ligand>
</feature>
<dbReference type="NCBIfam" id="TIGR00670">
    <property type="entry name" value="asp_carb_tr"/>
    <property type="match status" value="1"/>
</dbReference>
<feature type="binding site" evidence="7">
    <location>
        <position position="269"/>
    </location>
    <ligand>
        <name>carbamoyl phosphate</name>
        <dbReference type="ChEBI" id="CHEBI:58228"/>
    </ligand>
</feature>
<feature type="binding site" evidence="7">
    <location>
        <position position="62"/>
    </location>
    <ligand>
        <name>carbamoyl phosphate</name>
        <dbReference type="ChEBI" id="CHEBI:58228"/>
    </ligand>
</feature>
<dbReference type="PANTHER" id="PTHR45753:SF6">
    <property type="entry name" value="ASPARTATE CARBAMOYLTRANSFERASE"/>
    <property type="match status" value="1"/>
</dbReference>
<comment type="catalytic activity">
    <reaction evidence="6 7">
        <text>carbamoyl phosphate + L-aspartate = N-carbamoyl-L-aspartate + phosphate + H(+)</text>
        <dbReference type="Rhea" id="RHEA:20013"/>
        <dbReference type="ChEBI" id="CHEBI:15378"/>
        <dbReference type="ChEBI" id="CHEBI:29991"/>
        <dbReference type="ChEBI" id="CHEBI:32814"/>
        <dbReference type="ChEBI" id="CHEBI:43474"/>
        <dbReference type="ChEBI" id="CHEBI:58228"/>
        <dbReference type="EC" id="2.1.3.2"/>
    </reaction>
</comment>
<dbReference type="SUPFAM" id="SSF53671">
    <property type="entry name" value="Aspartate/ornithine carbamoyltransferase"/>
    <property type="match status" value="1"/>
</dbReference>
<evidence type="ECO:0000256" key="2">
    <source>
        <dbReference type="ARBA" id="ARBA00008896"/>
    </source>
</evidence>
<dbReference type="InterPro" id="IPR006130">
    <property type="entry name" value="Asp/Orn_carbamoylTrfase"/>
</dbReference>
<accession>A0A932GQ49</accession>
<feature type="binding site" evidence="7">
    <location>
        <position position="63"/>
    </location>
    <ligand>
        <name>carbamoyl phosphate</name>
        <dbReference type="ChEBI" id="CHEBI:58228"/>
    </ligand>
</feature>
<dbReference type="PRINTS" id="PR00101">
    <property type="entry name" value="ATCASE"/>
</dbReference>
<sequence length="316" mass="34985">METDGHFARKDLLGLEDLSSEEILTVLQAAKSFQEISRREVKKVPTLRGQTVINLFYEPSTRTRTSFELAAKRLSADVVNFTVSESSAVKGETLVDTARNIESMHSDIIVVRHPVSGAPHLLARIVKSAVINAGDGTHEHPSQGLLDLFTIQEHKGKLEGLKVLIVGDISHSRVARSNIYGMRTLGLQVTVCGPPTLIPVEMERMGVRVTYDFDDALTKTDVIMMLRIQMERQHGGLYPSLREYARLFGLNRDRLNRAKPDVLIMHPGPVNRGVEISPEIADCTRSLILEQVSNGVAVRMALLYLLSRGAYGKAAH</sequence>
<dbReference type="GO" id="GO:0005829">
    <property type="term" value="C:cytosol"/>
    <property type="evidence" value="ECO:0007669"/>
    <property type="project" value="TreeGrafter"/>
</dbReference>
<feature type="binding site" evidence="7">
    <location>
        <position position="143"/>
    </location>
    <ligand>
        <name>carbamoyl phosphate</name>
        <dbReference type="ChEBI" id="CHEBI:58228"/>
    </ligand>
</feature>
<comment type="similarity">
    <text evidence="2 7">Belongs to the aspartate/ornithine carbamoyltransferase superfamily. ATCase family.</text>
</comment>
<evidence type="ECO:0000256" key="6">
    <source>
        <dbReference type="ARBA" id="ARBA00048859"/>
    </source>
</evidence>
<evidence type="ECO:0000256" key="5">
    <source>
        <dbReference type="ARBA" id="ARBA00043884"/>
    </source>
</evidence>
<dbReference type="GO" id="GO:0006207">
    <property type="term" value="P:'de novo' pyrimidine nucleobase biosynthetic process"/>
    <property type="evidence" value="ECO:0007669"/>
    <property type="project" value="InterPro"/>
</dbReference>
<dbReference type="Pfam" id="PF00185">
    <property type="entry name" value="OTCace"/>
    <property type="match status" value="1"/>
</dbReference>
<dbReference type="InterPro" id="IPR006132">
    <property type="entry name" value="Asp/Orn_carbamoyltranf_P-bd"/>
</dbReference>
<evidence type="ECO:0000256" key="7">
    <source>
        <dbReference type="HAMAP-Rule" id="MF_00001"/>
    </source>
</evidence>
<proteinExistence type="inferred from homology"/>
<dbReference type="HAMAP" id="MF_00001">
    <property type="entry name" value="Asp_carb_tr"/>
    <property type="match status" value="1"/>
</dbReference>
<dbReference type="Pfam" id="PF02729">
    <property type="entry name" value="OTCace_N"/>
    <property type="match status" value="1"/>
</dbReference>
<evidence type="ECO:0000256" key="1">
    <source>
        <dbReference type="ARBA" id="ARBA00004852"/>
    </source>
</evidence>
<dbReference type="AlphaFoldDB" id="A0A932GQ49"/>
<feature type="binding site" evidence="7">
    <location>
        <position position="268"/>
    </location>
    <ligand>
        <name>carbamoyl phosphate</name>
        <dbReference type="ChEBI" id="CHEBI:58228"/>
    </ligand>
</feature>
<dbReference type="GO" id="GO:0006520">
    <property type="term" value="P:amino acid metabolic process"/>
    <property type="evidence" value="ECO:0007669"/>
    <property type="project" value="InterPro"/>
</dbReference>
<dbReference type="GO" id="GO:0016597">
    <property type="term" value="F:amino acid binding"/>
    <property type="evidence" value="ECO:0007669"/>
    <property type="project" value="InterPro"/>
</dbReference>
<dbReference type="PRINTS" id="PR00100">
    <property type="entry name" value="AOTCASE"/>
</dbReference>
<evidence type="ECO:0000256" key="4">
    <source>
        <dbReference type="ARBA" id="ARBA00022975"/>
    </source>
</evidence>
<dbReference type="EMBL" id="JACPSX010000131">
    <property type="protein sequence ID" value="MBI3014837.1"/>
    <property type="molecule type" value="Genomic_DNA"/>
</dbReference>